<dbReference type="Pfam" id="PF13454">
    <property type="entry name" value="NAD_binding_9"/>
    <property type="match status" value="1"/>
</dbReference>
<dbReference type="SUPFAM" id="SSF51905">
    <property type="entry name" value="FAD/NAD(P)-binding domain"/>
    <property type="match status" value="1"/>
</dbReference>
<dbReference type="STRING" id="229205.SAMN05444372_104218"/>
<dbReference type="PANTHER" id="PTHR40254">
    <property type="entry name" value="BLR0577 PROTEIN"/>
    <property type="match status" value="1"/>
</dbReference>
<dbReference type="AlphaFoldDB" id="A0A1M5ISZ3"/>
<accession>A0A1M5ISZ3</accession>
<evidence type="ECO:0000313" key="3">
    <source>
        <dbReference type="Proteomes" id="UP000184020"/>
    </source>
</evidence>
<name>A0A1M5ISZ3_9FLAO</name>
<organism evidence="2 3">
    <name type="scientific">Flavobacterium micromati</name>
    <dbReference type="NCBI Taxonomy" id="229205"/>
    <lineage>
        <taxon>Bacteria</taxon>
        <taxon>Pseudomonadati</taxon>
        <taxon>Bacteroidota</taxon>
        <taxon>Flavobacteriia</taxon>
        <taxon>Flavobacteriales</taxon>
        <taxon>Flavobacteriaceae</taxon>
        <taxon>Flavobacterium</taxon>
    </lineage>
</organism>
<dbReference type="Gene3D" id="3.50.50.60">
    <property type="entry name" value="FAD/NAD(P)-binding domain"/>
    <property type="match status" value="1"/>
</dbReference>
<evidence type="ECO:0000313" key="2">
    <source>
        <dbReference type="EMBL" id="SHG31090.1"/>
    </source>
</evidence>
<dbReference type="EMBL" id="FQWF01000004">
    <property type="protein sequence ID" value="SHG31090.1"/>
    <property type="molecule type" value="Genomic_DNA"/>
</dbReference>
<dbReference type="PANTHER" id="PTHR40254:SF1">
    <property type="entry name" value="BLR0577 PROTEIN"/>
    <property type="match status" value="1"/>
</dbReference>
<dbReference type="OrthoDB" id="6309046at2"/>
<dbReference type="RefSeq" id="WP_073018208.1">
    <property type="nucleotide sequence ID" value="NZ_FQWF01000004.1"/>
</dbReference>
<dbReference type="InterPro" id="IPR052189">
    <property type="entry name" value="L-asp_N-monooxygenase_NS-form"/>
</dbReference>
<dbReference type="Proteomes" id="UP000184020">
    <property type="component" value="Unassembled WGS sequence"/>
</dbReference>
<dbReference type="InterPro" id="IPR036188">
    <property type="entry name" value="FAD/NAD-bd_sf"/>
</dbReference>
<proteinExistence type="predicted"/>
<evidence type="ECO:0000259" key="1">
    <source>
        <dbReference type="Pfam" id="PF13454"/>
    </source>
</evidence>
<gene>
    <name evidence="2" type="ORF">SAMN05444372_104218</name>
</gene>
<protein>
    <submittedName>
        <fullName evidence="2">FAD-NAD(P)-binding</fullName>
    </submittedName>
</protein>
<dbReference type="InterPro" id="IPR038732">
    <property type="entry name" value="HpyO/CreE_NAD-binding"/>
</dbReference>
<feature type="domain" description="FAD-dependent urate hydroxylase HpyO/Asp monooxygenase CreE-like FAD/NAD(P)-binding" evidence="1">
    <location>
        <begin position="8"/>
        <end position="168"/>
    </location>
</feature>
<keyword evidence="3" id="KW-1185">Reference proteome</keyword>
<sequence length="570" mass="64842">MTLKRRIAIIGGGPSALFMYKRLIESGQLDLEIEIFEKKNALGSGMPYSSEGANDEHVTNVSENEIPDLVTSVSEWLSTVPADLLVRFDINLEKFNEYKVLPRLLFGYYLTAQFNLLQQIASQFNIETIVHYQSNVIDVQYDSENKAVWIYTATEKFKFDDAVICTGHSWPSKFEGKYEGCFDSPYPPAKLKIEINHHVAIKGASLTAIDAVRTLARQNGLFFTDDHGNLNYTLNEQSTNFKIIMHSLSGLLPAVRFHLEDSLLSNNALLTAAEIDKHKKENNGFISLDYLFQKDFKDIFLNKDPEFYDKIKHFSIEEFVNEMMDLRLRLDPFLLLKAEYTEAEKSIKRQESVYWKEMLAVLSFAMNHPAKYFSAEDMQRLQKVLMPLISIIIAFVPQKSCVELLALYNAGVLSLLSVSDDSKVEPQEEGIVYHYIDEDGVSHSQSYKTYVDCVGQPHLSYDDFPFEGLKKQKLISPAQLRFQSAALAKECLITGNEAIVNDSQGNYYLKVSGISINDNFQILDYYGAYNENIYIMAVPYIGGYNPDYSGLDFCEATSLRIVNNMFATKT</sequence>
<reference evidence="3" key="1">
    <citation type="submission" date="2016-11" db="EMBL/GenBank/DDBJ databases">
        <authorList>
            <person name="Varghese N."/>
            <person name="Submissions S."/>
        </authorList>
    </citation>
    <scope>NUCLEOTIDE SEQUENCE [LARGE SCALE GENOMIC DNA]</scope>
    <source>
        <strain evidence="3">DSM 17659</strain>
    </source>
</reference>